<dbReference type="Pfam" id="PF00440">
    <property type="entry name" value="TetR_N"/>
    <property type="match status" value="1"/>
</dbReference>
<gene>
    <name evidence="7" type="ORF">Van01_42860</name>
</gene>
<dbReference type="InterPro" id="IPR003012">
    <property type="entry name" value="Tet_transcr_reg_TetR"/>
</dbReference>
<dbReference type="InterPro" id="IPR050109">
    <property type="entry name" value="HTH-type_TetR-like_transc_reg"/>
</dbReference>
<dbReference type="PRINTS" id="PR00455">
    <property type="entry name" value="HTHTETR"/>
</dbReference>
<evidence type="ECO:0000256" key="1">
    <source>
        <dbReference type="ARBA" id="ARBA00022491"/>
    </source>
</evidence>
<evidence type="ECO:0000256" key="4">
    <source>
        <dbReference type="ARBA" id="ARBA00023163"/>
    </source>
</evidence>
<dbReference type="InterPro" id="IPR036271">
    <property type="entry name" value="Tet_transcr_reg_TetR-rel_C_sf"/>
</dbReference>
<reference evidence="7 8" key="1">
    <citation type="submission" date="2021-01" db="EMBL/GenBank/DDBJ databases">
        <title>Whole genome shotgun sequence of Verrucosispora andamanensis NBRC 109075.</title>
        <authorList>
            <person name="Komaki H."/>
            <person name="Tamura T."/>
        </authorList>
    </citation>
    <scope>NUCLEOTIDE SEQUENCE [LARGE SCALE GENOMIC DNA]</scope>
    <source>
        <strain evidence="7 8">NBRC 109075</strain>
    </source>
</reference>
<keyword evidence="8" id="KW-1185">Reference proteome</keyword>
<feature type="DNA-binding region" description="H-T-H motif" evidence="5">
    <location>
        <begin position="24"/>
        <end position="43"/>
    </location>
</feature>
<keyword evidence="4" id="KW-0804">Transcription</keyword>
<dbReference type="Gene3D" id="1.10.357.10">
    <property type="entry name" value="Tetracycline Repressor, domain 2"/>
    <property type="match status" value="1"/>
</dbReference>
<name>A0ABQ4HZK5_9ACTN</name>
<protein>
    <submittedName>
        <fullName evidence="7">TetR family transcriptional regulator</fullName>
    </submittedName>
</protein>
<dbReference type="PANTHER" id="PTHR30055:SF151">
    <property type="entry name" value="TRANSCRIPTIONAL REGULATORY PROTEIN"/>
    <property type="match status" value="1"/>
</dbReference>
<dbReference type="InterPro" id="IPR004111">
    <property type="entry name" value="Repressor_TetR_C"/>
</dbReference>
<evidence type="ECO:0000256" key="2">
    <source>
        <dbReference type="ARBA" id="ARBA00023015"/>
    </source>
</evidence>
<evidence type="ECO:0000256" key="5">
    <source>
        <dbReference type="PROSITE-ProRule" id="PRU00335"/>
    </source>
</evidence>
<evidence type="ECO:0000256" key="3">
    <source>
        <dbReference type="ARBA" id="ARBA00023125"/>
    </source>
</evidence>
<dbReference type="PRINTS" id="PR00400">
    <property type="entry name" value="TETREPRESSOR"/>
</dbReference>
<dbReference type="Proteomes" id="UP000647017">
    <property type="component" value="Unassembled WGS sequence"/>
</dbReference>
<feature type="domain" description="HTH tetR-type" evidence="6">
    <location>
        <begin position="1"/>
        <end position="61"/>
    </location>
</feature>
<evidence type="ECO:0000313" key="7">
    <source>
        <dbReference type="EMBL" id="GIJ11072.1"/>
    </source>
</evidence>
<proteinExistence type="predicted"/>
<keyword evidence="2" id="KW-0805">Transcription regulation</keyword>
<dbReference type="InterPro" id="IPR001647">
    <property type="entry name" value="HTH_TetR"/>
</dbReference>
<evidence type="ECO:0000259" key="6">
    <source>
        <dbReference type="PROSITE" id="PS50977"/>
    </source>
</evidence>
<dbReference type="EMBL" id="BOOZ01000026">
    <property type="protein sequence ID" value="GIJ11072.1"/>
    <property type="molecule type" value="Genomic_DNA"/>
</dbReference>
<evidence type="ECO:0000313" key="8">
    <source>
        <dbReference type="Proteomes" id="UP000647017"/>
    </source>
</evidence>
<comment type="caution">
    <text evidence="7">The sequence shown here is derived from an EMBL/GenBank/DDBJ whole genome shotgun (WGS) entry which is preliminary data.</text>
</comment>
<dbReference type="InterPro" id="IPR009057">
    <property type="entry name" value="Homeodomain-like_sf"/>
</dbReference>
<dbReference type="Pfam" id="PF02909">
    <property type="entry name" value="TetR_C_1"/>
    <property type="match status" value="1"/>
</dbReference>
<dbReference type="SUPFAM" id="SSF46689">
    <property type="entry name" value="Homeodomain-like"/>
    <property type="match status" value="1"/>
</dbReference>
<dbReference type="Gene3D" id="1.10.10.60">
    <property type="entry name" value="Homeodomain-like"/>
    <property type="match status" value="1"/>
</dbReference>
<dbReference type="RefSeq" id="WP_204010467.1">
    <property type="nucleotide sequence ID" value="NZ_BOOZ01000026.1"/>
</dbReference>
<dbReference type="PROSITE" id="PS50977">
    <property type="entry name" value="HTH_TETR_2"/>
    <property type="match status" value="1"/>
</dbReference>
<dbReference type="PANTHER" id="PTHR30055">
    <property type="entry name" value="HTH-TYPE TRANSCRIPTIONAL REGULATOR RUTR"/>
    <property type="match status" value="1"/>
</dbReference>
<keyword evidence="3 5" id="KW-0238">DNA-binding</keyword>
<keyword evidence="1" id="KW-0678">Repressor</keyword>
<accession>A0ABQ4HZK5</accession>
<organism evidence="7 8">
    <name type="scientific">Micromonospora andamanensis</name>
    <dbReference type="NCBI Taxonomy" id="1287068"/>
    <lineage>
        <taxon>Bacteria</taxon>
        <taxon>Bacillati</taxon>
        <taxon>Actinomycetota</taxon>
        <taxon>Actinomycetes</taxon>
        <taxon>Micromonosporales</taxon>
        <taxon>Micromonosporaceae</taxon>
        <taxon>Micromonospora</taxon>
    </lineage>
</organism>
<sequence>MLRKADVVDGALKLLDAEGLDGLTMRRLGAALNVQGSALYRHFPNKEALLDALADRIVDGLGDPLPEADWRRQLHVLGDRMRSAMLAHRDGARVVGGTFAPGLNTMRGADRAITALCTAGLAPAQAGWLAFALFYYVLGHVIEEQALAELPAGDNWRQRIEKLDADMSTHYSAALAALTGADPGERFRYGLQVFIDGIAQQIDRGGS</sequence>
<dbReference type="SUPFAM" id="SSF48498">
    <property type="entry name" value="Tetracyclin repressor-like, C-terminal domain"/>
    <property type="match status" value="1"/>
</dbReference>